<dbReference type="CDD" id="cd02012">
    <property type="entry name" value="TPP_TK"/>
    <property type="match status" value="1"/>
</dbReference>
<keyword evidence="8 20" id="KW-0808">Transferase</keyword>
<dbReference type="AlphaFoldDB" id="A0A1S1V8M5"/>
<feature type="binding site" evidence="16">
    <location>
        <position position="354"/>
    </location>
    <ligand>
        <name>substrate</name>
    </ligand>
</feature>
<comment type="cofactor">
    <cofactor evidence="2">
        <name>Mn(2+)</name>
        <dbReference type="ChEBI" id="CHEBI:29035"/>
    </cofactor>
</comment>
<keyword evidence="11 18" id="KW-0460">Magnesium</keyword>
<feature type="binding site" evidence="17">
    <location>
        <begin position="114"/>
        <end position="116"/>
    </location>
    <ligand>
        <name>thiamine diphosphate</name>
        <dbReference type="ChEBI" id="CHEBI:58937"/>
    </ligand>
</feature>
<reference evidence="22 23" key="1">
    <citation type="submission" date="2016-09" db="EMBL/GenBank/DDBJ databases">
        <title>Genome sequence of Eubacterium angustum.</title>
        <authorList>
            <person name="Poehlein A."/>
            <person name="Daniel R."/>
        </authorList>
    </citation>
    <scope>NUCLEOTIDE SEQUENCE [LARGE SCALE GENOMIC DNA]</scope>
    <source>
        <strain evidence="22 23">DSM 1989</strain>
    </source>
</reference>
<evidence type="ECO:0000259" key="21">
    <source>
        <dbReference type="SMART" id="SM00861"/>
    </source>
</evidence>
<dbReference type="EMBL" id="MKIE01000002">
    <property type="protein sequence ID" value="OHW62948.1"/>
    <property type="molecule type" value="Genomic_DNA"/>
</dbReference>
<feature type="binding site" evidence="16">
    <location>
        <position position="470"/>
    </location>
    <ligand>
        <name>substrate</name>
    </ligand>
</feature>
<evidence type="ECO:0000256" key="1">
    <source>
        <dbReference type="ARBA" id="ARBA00001913"/>
    </source>
</evidence>
<gene>
    <name evidence="22" type="primary">tkt</name>
    <name evidence="22" type="ORF">EUAN_07320</name>
</gene>
<dbReference type="GO" id="GO:0005829">
    <property type="term" value="C:cytosol"/>
    <property type="evidence" value="ECO:0007669"/>
    <property type="project" value="TreeGrafter"/>
</dbReference>
<feature type="binding site" evidence="17">
    <location>
        <position position="434"/>
    </location>
    <ligand>
        <name>thiamine diphosphate</name>
        <dbReference type="ChEBI" id="CHEBI:58937"/>
    </ligand>
</feature>
<evidence type="ECO:0000256" key="4">
    <source>
        <dbReference type="ARBA" id="ARBA00002931"/>
    </source>
</evidence>
<evidence type="ECO:0000313" key="23">
    <source>
        <dbReference type="Proteomes" id="UP000180254"/>
    </source>
</evidence>
<feature type="binding site" evidence="18">
    <location>
        <position position="187"/>
    </location>
    <ligand>
        <name>Mg(2+)</name>
        <dbReference type="ChEBI" id="CHEBI:18420"/>
    </ligand>
</feature>
<feature type="domain" description="Transketolase-like pyrimidine-binding" evidence="21">
    <location>
        <begin position="351"/>
        <end position="522"/>
    </location>
</feature>
<feature type="binding site" evidence="16">
    <location>
        <position position="381"/>
    </location>
    <ligand>
        <name>substrate</name>
    </ligand>
</feature>
<protein>
    <recommendedName>
        <fullName evidence="7 14">Transketolase</fullName>
        <ecNumber evidence="7 14">2.2.1.1</ecNumber>
    </recommendedName>
</protein>
<comment type="subunit">
    <text evidence="6 20">Homodimer.</text>
</comment>
<dbReference type="PANTHER" id="PTHR43522">
    <property type="entry name" value="TRANSKETOLASE"/>
    <property type="match status" value="1"/>
</dbReference>
<feature type="binding site" evidence="18">
    <location>
        <position position="155"/>
    </location>
    <ligand>
        <name>Mg(2+)</name>
        <dbReference type="ChEBI" id="CHEBI:18420"/>
    </ligand>
</feature>
<dbReference type="Gene3D" id="3.40.50.920">
    <property type="match status" value="1"/>
</dbReference>
<comment type="cofactor">
    <cofactor evidence="1">
        <name>Ca(2+)</name>
        <dbReference type="ChEBI" id="CHEBI:29108"/>
    </cofactor>
</comment>
<feature type="binding site" evidence="16">
    <location>
        <position position="260"/>
    </location>
    <ligand>
        <name>substrate</name>
    </ligand>
</feature>
<evidence type="ECO:0000256" key="15">
    <source>
        <dbReference type="PIRSR" id="PIRSR605478-1"/>
    </source>
</evidence>
<keyword evidence="10 20" id="KW-0106">Calcium</keyword>
<dbReference type="PROSITE" id="PS00802">
    <property type="entry name" value="TRANSKETOLASE_2"/>
    <property type="match status" value="1"/>
</dbReference>
<feature type="binding site" evidence="17">
    <location>
        <position position="66"/>
    </location>
    <ligand>
        <name>thiamine diphosphate</name>
        <dbReference type="ChEBI" id="CHEBI:58937"/>
    </ligand>
</feature>
<comment type="cofactor">
    <cofactor evidence="3">
        <name>Co(2+)</name>
        <dbReference type="ChEBI" id="CHEBI:48828"/>
    </cofactor>
</comment>
<evidence type="ECO:0000256" key="3">
    <source>
        <dbReference type="ARBA" id="ARBA00001941"/>
    </source>
</evidence>
<evidence type="ECO:0000256" key="6">
    <source>
        <dbReference type="ARBA" id="ARBA00011738"/>
    </source>
</evidence>
<sequence>MNIDRLAVNTIRVLSAEAVQKANSGHPGLPLGAAPMAYTLWSRIMKHNPENPNWINRDRFVLSAGHGSMLLYSLLHMFGYDLSMEEIKNFRQLGSQTPGHPEYGHTVGVETTTGPLGQGLANAVGMAMAEAHLASLFNTEERKIVDHYTYAIVGDGCMMEGITNEASSLAGTLGLSKLIVLYDSNNISIEGDTDLAFREDVGPRYEALGWDVQFVEDGNDLDVIEEAILNAKSNTEKPSFIEIKTRIGYGSAKEGQASAHGEPLGEENVAGLKSNLGWEHGEEFVVPEKVKSHMQSILAEKKAEESDWNKEYKLYKKENPELAAKFEAFINAEIPKGYLNSEEFYSFEKDMATRQSSEVVLNRIAEKMPQLFGGSADLAPSNKTVMKSYSSFSKEDYGGSNIHFGVREHAMASVSNGIALHGGLVPYCATFLIFSDYLKPAFRLSAIMNKQVIYVLTHDSIGVGEDGPTHQPIEQLSMLRATPNAVVFRPCDAKEVAASWAYALERKDGPTALALTRQTVRNLEETGKDALKGGYVLKDFGDKVDIIIISSGSEVSLAYDAAVELCKRGIGVRVVSMPSMEVFEAQSPEYKESVLPSDLDIRISVEAGATMPWYRYIGPKGVAIGIDRFGASAPGDQLFEEFELTVERVVKEAIKILE</sequence>
<evidence type="ECO:0000256" key="19">
    <source>
        <dbReference type="PIRSR" id="PIRSR605478-5"/>
    </source>
</evidence>
<evidence type="ECO:0000256" key="20">
    <source>
        <dbReference type="RuleBase" id="RU004996"/>
    </source>
</evidence>
<evidence type="ECO:0000256" key="8">
    <source>
        <dbReference type="ARBA" id="ARBA00022679"/>
    </source>
</evidence>
<dbReference type="InterPro" id="IPR020826">
    <property type="entry name" value="Transketolase_BS"/>
</dbReference>
<feature type="binding site" evidence="16">
    <location>
        <position position="26"/>
    </location>
    <ligand>
        <name>substrate</name>
    </ligand>
</feature>
<dbReference type="STRING" id="39480.EUAN_07320"/>
<dbReference type="GO" id="GO:0006098">
    <property type="term" value="P:pentose-phosphate shunt"/>
    <property type="evidence" value="ECO:0007669"/>
    <property type="project" value="TreeGrafter"/>
</dbReference>
<dbReference type="SMART" id="SM00861">
    <property type="entry name" value="Transket_pyr"/>
    <property type="match status" value="1"/>
</dbReference>
<comment type="cofactor">
    <cofactor evidence="20">
        <name>Mg(2+)</name>
        <dbReference type="ChEBI" id="CHEBI:18420"/>
    </cofactor>
    <cofactor evidence="20">
        <name>Ca(2+)</name>
        <dbReference type="ChEBI" id="CHEBI:29108"/>
    </cofactor>
    <cofactor evidence="20">
        <name>Mn(2+)</name>
        <dbReference type="ChEBI" id="CHEBI:29035"/>
    </cofactor>
    <cofactor evidence="20">
        <name>Co(2+)</name>
        <dbReference type="ChEBI" id="CHEBI:48828"/>
    </cofactor>
    <text evidence="20">Binds 1 Mg(2+) ion per subunit. Can also utilize other divalent metal cations, such as Ca(2+), Mn(2+) and Co(2+).</text>
</comment>
<comment type="catalytic activity">
    <reaction evidence="13 20">
        <text>D-sedoheptulose 7-phosphate + D-glyceraldehyde 3-phosphate = aldehydo-D-ribose 5-phosphate + D-xylulose 5-phosphate</text>
        <dbReference type="Rhea" id="RHEA:10508"/>
        <dbReference type="ChEBI" id="CHEBI:57483"/>
        <dbReference type="ChEBI" id="CHEBI:57737"/>
        <dbReference type="ChEBI" id="CHEBI:58273"/>
        <dbReference type="ChEBI" id="CHEBI:59776"/>
        <dbReference type="EC" id="2.2.1.1"/>
    </reaction>
</comment>
<evidence type="ECO:0000256" key="9">
    <source>
        <dbReference type="ARBA" id="ARBA00022723"/>
    </source>
</evidence>
<dbReference type="InterPro" id="IPR049557">
    <property type="entry name" value="Transketolase_CS"/>
</dbReference>
<evidence type="ECO:0000256" key="2">
    <source>
        <dbReference type="ARBA" id="ARBA00001936"/>
    </source>
</evidence>
<comment type="function">
    <text evidence="4 20">Catalyzes the transfer of a two-carbon ketol group from a ketose donor to an aldose acceptor, via a covalent intermediate with the cofactor thiamine pyrophosphate.</text>
</comment>
<dbReference type="SUPFAM" id="SSF52518">
    <property type="entry name" value="Thiamin diphosphate-binding fold (THDP-binding)"/>
    <property type="match status" value="2"/>
</dbReference>
<evidence type="ECO:0000256" key="16">
    <source>
        <dbReference type="PIRSR" id="PIRSR605478-2"/>
    </source>
</evidence>
<evidence type="ECO:0000256" key="13">
    <source>
        <dbReference type="ARBA" id="ARBA00049473"/>
    </source>
</evidence>
<dbReference type="NCBIfam" id="TIGR00232">
    <property type="entry name" value="tktlase_bact"/>
    <property type="match status" value="1"/>
</dbReference>
<feature type="binding site" evidence="17">
    <location>
        <position position="260"/>
    </location>
    <ligand>
        <name>thiamine diphosphate</name>
        <dbReference type="ChEBI" id="CHEBI:58937"/>
    </ligand>
</feature>
<dbReference type="Proteomes" id="UP000180254">
    <property type="component" value="Unassembled WGS sequence"/>
</dbReference>
<dbReference type="Pfam" id="PF02779">
    <property type="entry name" value="Transket_pyr"/>
    <property type="match status" value="1"/>
</dbReference>
<feature type="binding site" evidence="18">
    <location>
        <position position="185"/>
    </location>
    <ligand>
        <name>Mg(2+)</name>
        <dbReference type="ChEBI" id="CHEBI:18420"/>
    </ligand>
</feature>
<dbReference type="FunFam" id="3.40.50.920:FF:000003">
    <property type="entry name" value="Transketolase"/>
    <property type="match status" value="1"/>
</dbReference>
<dbReference type="InterPro" id="IPR055152">
    <property type="entry name" value="Transketolase-like_C_2"/>
</dbReference>
<dbReference type="InterPro" id="IPR029061">
    <property type="entry name" value="THDP-binding"/>
</dbReference>
<dbReference type="PANTHER" id="PTHR43522:SF10">
    <property type="entry name" value="TRANSKETOLASE"/>
    <property type="match status" value="1"/>
</dbReference>
<dbReference type="InterPro" id="IPR005478">
    <property type="entry name" value="Transketolase_bac-like"/>
</dbReference>
<accession>A0A1S1V8M5</accession>
<feature type="active site" description="Proton donor" evidence="15">
    <location>
        <position position="408"/>
    </location>
</feature>
<dbReference type="GO" id="GO:0046872">
    <property type="term" value="F:metal ion binding"/>
    <property type="evidence" value="ECO:0007669"/>
    <property type="project" value="UniProtKB-KW"/>
</dbReference>
<evidence type="ECO:0000256" key="7">
    <source>
        <dbReference type="ARBA" id="ARBA00013152"/>
    </source>
</evidence>
<feature type="site" description="Important for catalytic activity" evidence="19">
    <location>
        <position position="260"/>
    </location>
</feature>
<evidence type="ECO:0000256" key="5">
    <source>
        <dbReference type="ARBA" id="ARBA00007131"/>
    </source>
</evidence>
<dbReference type="InterPro" id="IPR005474">
    <property type="entry name" value="Transketolase_N"/>
</dbReference>
<dbReference type="PROSITE" id="PS00801">
    <property type="entry name" value="TRANSKETOLASE_1"/>
    <property type="match status" value="1"/>
</dbReference>
<evidence type="ECO:0000256" key="17">
    <source>
        <dbReference type="PIRSR" id="PIRSR605478-3"/>
    </source>
</evidence>
<dbReference type="FunFam" id="3.40.50.970:FF:000004">
    <property type="entry name" value="Transketolase"/>
    <property type="match status" value="1"/>
</dbReference>
<dbReference type="FunFam" id="3.40.50.970:FF:000045">
    <property type="entry name" value="Transketolase"/>
    <property type="match status" value="1"/>
</dbReference>
<feature type="binding site" evidence="16">
    <location>
        <position position="517"/>
    </location>
    <ligand>
        <name>substrate</name>
    </ligand>
</feature>
<keyword evidence="12 17" id="KW-0786">Thiamine pyrophosphate</keyword>
<dbReference type="RefSeq" id="WP_211266271.1">
    <property type="nucleotide sequence ID" value="NZ_MKIE01000002.1"/>
</dbReference>
<evidence type="ECO:0000256" key="11">
    <source>
        <dbReference type="ARBA" id="ARBA00022842"/>
    </source>
</evidence>
<organism evidence="22 23">
    <name type="scientific">Andreesenia angusta</name>
    <dbReference type="NCBI Taxonomy" id="39480"/>
    <lineage>
        <taxon>Bacteria</taxon>
        <taxon>Bacillati</taxon>
        <taxon>Bacillota</taxon>
        <taxon>Tissierellia</taxon>
        <taxon>Tissierellales</taxon>
        <taxon>Gottschalkiaceae</taxon>
        <taxon>Andreesenia</taxon>
    </lineage>
</organism>
<proteinExistence type="inferred from homology"/>
<feature type="binding site" evidence="17">
    <location>
        <position position="156"/>
    </location>
    <ligand>
        <name>thiamine diphosphate</name>
        <dbReference type="ChEBI" id="CHEBI:58937"/>
    </ligand>
</feature>
<feature type="binding site" evidence="16">
    <location>
        <position position="458"/>
    </location>
    <ligand>
        <name>substrate</name>
    </ligand>
</feature>
<evidence type="ECO:0000256" key="12">
    <source>
        <dbReference type="ARBA" id="ARBA00023052"/>
    </source>
</evidence>
<feature type="binding site" evidence="16">
    <location>
        <position position="466"/>
    </location>
    <ligand>
        <name>substrate</name>
    </ligand>
</feature>
<dbReference type="SUPFAM" id="SSF52922">
    <property type="entry name" value="TK C-terminal domain-like"/>
    <property type="match status" value="1"/>
</dbReference>
<evidence type="ECO:0000256" key="10">
    <source>
        <dbReference type="ARBA" id="ARBA00022837"/>
    </source>
</evidence>
<evidence type="ECO:0000256" key="14">
    <source>
        <dbReference type="NCBIfam" id="TIGR00232"/>
    </source>
</evidence>
<dbReference type="InterPro" id="IPR009014">
    <property type="entry name" value="Transketo_C/PFOR_II"/>
</dbReference>
<evidence type="ECO:0000313" key="22">
    <source>
        <dbReference type="EMBL" id="OHW62948.1"/>
    </source>
</evidence>
<comment type="cofactor">
    <cofactor evidence="18">
        <name>Mg(2+)</name>
        <dbReference type="ChEBI" id="CHEBI:18420"/>
    </cofactor>
    <text evidence="18">Binds 1 Mg(2+) ion per subunit. Can also utilize other divalent metal cations, such as Ca(2+), Mn(2+) and Co(2+).</text>
</comment>
<dbReference type="InterPro" id="IPR033247">
    <property type="entry name" value="Transketolase_fam"/>
</dbReference>
<comment type="similarity">
    <text evidence="5 20">Belongs to the transketolase family.</text>
</comment>
<dbReference type="GO" id="GO:0004802">
    <property type="term" value="F:transketolase activity"/>
    <property type="evidence" value="ECO:0007669"/>
    <property type="project" value="UniProtKB-UniRule"/>
</dbReference>
<dbReference type="InterPro" id="IPR005475">
    <property type="entry name" value="Transketolase-like_Pyr-bd"/>
</dbReference>
<evidence type="ECO:0000256" key="18">
    <source>
        <dbReference type="PIRSR" id="PIRSR605478-4"/>
    </source>
</evidence>
<dbReference type="Pfam" id="PF22613">
    <property type="entry name" value="Transketolase_C_1"/>
    <property type="match status" value="1"/>
</dbReference>
<comment type="caution">
    <text evidence="22">The sequence shown here is derived from an EMBL/GenBank/DDBJ whole genome shotgun (WGS) entry which is preliminary data.</text>
</comment>
<comment type="cofactor">
    <cofactor evidence="17">
        <name>thiamine diphosphate</name>
        <dbReference type="ChEBI" id="CHEBI:58937"/>
    </cofactor>
    <text evidence="17">Binds 1 thiamine pyrophosphate per subunit. During the reaction, the substrate forms a covalent intermediate with the cofactor.</text>
</comment>
<name>A0A1S1V8M5_9FIRM</name>
<dbReference type="Pfam" id="PF00456">
    <property type="entry name" value="Transketolase_N"/>
    <property type="match status" value="1"/>
</dbReference>
<feature type="binding site" evidence="17">
    <location>
        <position position="185"/>
    </location>
    <ligand>
        <name>thiamine diphosphate</name>
        <dbReference type="ChEBI" id="CHEBI:58937"/>
    </ligand>
</feature>
<keyword evidence="23" id="KW-1185">Reference proteome</keyword>
<dbReference type="CDD" id="cd07033">
    <property type="entry name" value="TPP_PYR_DXS_TK_like"/>
    <property type="match status" value="1"/>
</dbReference>
<keyword evidence="9 18" id="KW-0479">Metal-binding</keyword>
<feature type="site" description="Important for catalytic activity" evidence="19">
    <location>
        <position position="26"/>
    </location>
</feature>
<dbReference type="EC" id="2.2.1.1" evidence="7 14"/>
<dbReference type="Gene3D" id="3.40.50.970">
    <property type="match status" value="2"/>
</dbReference>